<dbReference type="InterPro" id="IPR055530">
    <property type="entry name" value="DUF7104"/>
</dbReference>
<evidence type="ECO:0008006" key="3">
    <source>
        <dbReference type="Google" id="ProtNLM"/>
    </source>
</evidence>
<protein>
    <recommendedName>
        <fullName evidence="3">Ankyrin repeat-containing domain protein</fullName>
    </recommendedName>
</protein>
<dbReference type="SUPFAM" id="SSF48403">
    <property type="entry name" value="Ankyrin repeat"/>
    <property type="match status" value="1"/>
</dbReference>
<dbReference type="InterPro" id="IPR036770">
    <property type="entry name" value="Ankyrin_rpt-contain_sf"/>
</dbReference>
<accession>A0ABQ6WZ49</accession>
<sequence length="685" mass="77000">MGLPHTVGTLFAQGSDPLESYGPFMGNALTLAAEYGHLDIVELLLSKDLTIDKRSTENLMCLINHEYYGKAKLEAIFNLTWDLGLLFDKSKIPDKIIEEGIIVRTIWNRHCGLELLRLVLDRRHEACIPITDRVLRCALIDSAFKEEMLGLRFERCNEDIHINPSFFADLDKYNLGFSIGVYSGIDVILMKRATELRVDDDSVAYWARNASLKAMGFMLQTHADIRVTEQTLRATASNELGVDMIRLLFDRRELGMQITSPMTERMILCVAEKIHYRKSLKGLIEELSPNTPLTEKVSENLVMNGLATVRLVIDRQQAGFVISEGMMEIAASHESDAIELLRMLRTKGGAKVLITEPIVCAAAANYERGSSVIEYLFQVQGDGLPITENVLAAATGNPEALETILNKRPGATITDAVFEAACREKDAMLTLLWRPHKDLPIKRMMTKIAKGYWGSVQVLELLVEQHLVDVDAWAVETVACNCRCPELLLSRKPDVPITHQALIRATEDPDSVRLPLEAEKNHSLVMEGVMMAAARSHHNLDSMRSILRRVDSAPITRNVLKQAMYGWNLGAAKFILSEQPDLDLKANFELTESILQGYPYDWELKNDYGFDDMIQKLCRYRVPIHATEGMGVIVLERCFNAVAEKFLEYCPNVPITDKLFQAVERNPRVSQVNLLSLLAGKRDLA</sequence>
<organism evidence="1 2">
    <name type="scientific">Aspergillus pseudocaelatus</name>
    <dbReference type="NCBI Taxonomy" id="1825620"/>
    <lineage>
        <taxon>Eukaryota</taxon>
        <taxon>Fungi</taxon>
        <taxon>Dikarya</taxon>
        <taxon>Ascomycota</taxon>
        <taxon>Pezizomycotina</taxon>
        <taxon>Eurotiomycetes</taxon>
        <taxon>Eurotiomycetidae</taxon>
        <taxon>Eurotiales</taxon>
        <taxon>Aspergillaceae</taxon>
        <taxon>Aspergillus</taxon>
        <taxon>Aspergillus subgen. Circumdati</taxon>
    </lineage>
</organism>
<dbReference type="Proteomes" id="UP000325395">
    <property type="component" value="Unassembled WGS sequence"/>
</dbReference>
<gene>
    <name evidence="1" type="ORF">BDV36DRAFT_281026</name>
</gene>
<dbReference type="SUPFAM" id="SSF140860">
    <property type="entry name" value="Pseudo ankyrin repeat-like"/>
    <property type="match status" value="1"/>
</dbReference>
<dbReference type="Pfam" id="PF23397">
    <property type="entry name" value="DUF7104"/>
    <property type="match status" value="2"/>
</dbReference>
<keyword evidence="2" id="KW-1185">Reference proteome</keyword>
<proteinExistence type="predicted"/>
<dbReference type="EMBL" id="ML735704">
    <property type="protein sequence ID" value="KAE8421036.1"/>
    <property type="molecule type" value="Genomic_DNA"/>
</dbReference>
<name>A0ABQ6WZ49_9EURO</name>
<evidence type="ECO:0000313" key="1">
    <source>
        <dbReference type="EMBL" id="KAE8421036.1"/>
    </source>
</evidence>
<evidence type="ECO:0000313" key="2">
    <source>
        <dbReference type="Proteomes" id="UP000325395"/>
    </source>
</evidence>
<dbReference type="Pfam" id="PF00023">
    <property type="entry name" value="Ank"/>
    <property type="match status" value="1"/>
</dbReference>
<reference evidence="1 2" key="1">
    <citation type="submission" date="2019-04" db="EMBL/GenBank/DDBJ databases">
        <authorList>
            <consortium name="DOE Joint Genome Institute"/>
            <person name="Mondo S."/>
            <person name="Kjaerbolling I."/>
            <person name="Vesth T."/>
            <person name="Frisvad J.C."/>
            <person name="Nybo J.L."/>
            <person name="Theobald S."/>
            <person name="Kildgaard S."/>
            <person name="Isbrandt T."/>
            <person name="Kuo A."/>
            <person name="Sato A."/>
            <person name="Lyhne E.K."/>
            <person name="Kogle M.E."/>
            <person name="Wiebenga A."/>
            <person name="Kun R.S."/>
            <person name="Lubbers R.J."/>
            <person name="Makela M.R."/>
            <person name="Barry K."/>
            <person name="Chovatia M."/>
            <person name="Clum A."/>
            <person name="Daum C."/>
            <person name="Haridas S."/>
            <person name="He G."/>
            <person name="LaButti K."/>
            <person name="Lipzen A."/>
            <person name="Riley R."/>
            <person name="Salamov A."/>
            <person name="Simmons B.A."/>
            <person name="Magnuson J.K."/>
            <person name="Henrissat B."/>
            <person name="Mortensen U.H."/>
            <person name="Larsen T.O."/>
            <person name="Devries R.P."/>
            <person name="Grigoriev I.V."/>
            <person name="Machida M."/>
            <person name="Baker S.E."/>
            <person name="Andersen M.R."/>
            <person name="Cantor M.N."/>
            <person name="Hua S.X."/>
        </authorList>
    </citation>
    <scope>NUCLEOTIDE SEQUENCE [LARGE SCALE GENOMIC DNA]</scope>
    <source>
        <strain evidence="1 2">CBS 117616</strain>
    </source>
</reference>
<dbReference type="InterPro" id="IPR002110">
    <property type="entry name" value="Ankyrin_rpt"/>
</dbReference>